<organism evidence="1 2">
    <name type="scientific">Dreissena polymorpha</name>
    <name type="common">Zebra mussel</name>
    <name type="synonym">Mytilus polymorpha</name>
    <dbReference type="NCBI Taxonomy" id="45954"/>
    <lineage>
        <taxon>Eukaryota</taxon>
        <taxon>Metazoa</taxon>
        <taxon>Spiralia</taxon>
        <taxon>Lophotrochozoa</taxon>
        <taxon>Mollusca</taxon>
        <taxon>Bivalvia</taxon>
        <taxon>Autobranchia</taxon>
        <taxon>Heteroconchia</taxon>
        <taxon>Euheterodonta</taxon>
        <taxon>Imparidentia</taxon>
        <taxon>Neoheterodontei</taxon>
        <taxon>Myida</taxon>
        <taxon>Dreissenoidea</taxon>
        <taxon>Dreissenidae</taxon>
        <taxon>Dreissena</taxon>
    </lineage>
</organism>
<accession>A0A9D4L6Z3</accession>
<dbReference type="Proteomes" id="UP000828390">
    <property type="component" value="Unassembled WGS sequence"/>
</dbReference>
<gene>
    <name evidence="1" type="ORF">DPMN_095224</name>
</gene>
<protein>
    <submittedName>
        <fullName evidence="1">Uncharacterized protein</fullName>
    </submittedName>
</protein>
<comment type="caution">
    <text evidence="1">The sequence shown here is derived from an EMBL/GenBank/DDBJ whole genome shotgun (WGS) entry which is preliminary data.</text>
</comment>
<reference evidence="1" key="2">
    <citation type="submission" date="2020-11" db="EMBL/GenBank/DDBJ databases">
        <authorList>
            <person name="McCartney M.A."/>
            <person name="Auch B."/>
            <person name="Kono T."/>
            <person name="Mallez S."/>
            <person name="Becker A."/>
            <person name="Gohl D.M."/>
            <person name="Silverstein K.A.T."/>
            <person name="Koren S."/>
            <person name="Bechman K.B."/>
            <person name="Herman A."/>
            <person name="Abrahante J.E."/>
            <person name="Garbe J."/>
        </authorList>
    </citation>
    <scope>NUCLEOTIDE SEQUENCE</scope>
    <source>
        <strain evidence="1">Duluth1</strain>
        <tissue evidence="1">Whole animal</tissue>
    </source>
</reference>
<proteinExistence type="predicted"/>
<dbReference type="EMBL" id="JAIWYP010000003">
    <property type="protein sequence ID" value="KAH3852711.1"/>
    <property type="molecule type" value="Genomic_DNA"/>
</dbReference>
<name>A0A9D4L6Z3_DREPO</name>
<dbReference type="AlphaFoldDB" id="A0A9D4L6Z3"/>
<reference evidence="1" key="1">
    <citation type="journal article" date="2019" name="bioRxiv">
        <title>The Genome of the Zebra Mussel, Dreissena polymorpha: A Resource for Invasive Species Research.</title>
        <authorList>
            <person name="McCartney M.A."/>
            <person name="Auch B."/>
            <person name="Kono T."/>
            <person name="Mallez S."/>
            <person name="Zhang Y."/>
            <person name="Obille A."/>
            <person name="Becker A."/>
            <person name="Abrahante J.E."/>
            <person name="Garbe J."/>
            <person name="Badalamenti J.P."/>
            <person name="Herman A."/>
            <person name="Mangelson H."/>
            <person name="Liachko I."/>
            <person name="Sullivan S."/>
            <person name="Sone E.D."/>
            <person name="Koren S."/>
            <person name="Silverstein K.A.T."/>
            <person name="Beckman K.B."/>
            <person name="Gohl D.M."/>
        </authorList>
    </citation>
    <scope>NUCLEOTIDE SEQUENCE</scope>
    <source>
        <strain evidence="1">Duluth1</strain>
        <tissue evidence="1">Whole animal</tissue>
    </source>
</reference>
<evidence type="ECO:0000313" key="1">
    <source>
        <dbReference type="EMBL" id="KAH3852711.1"/>
    </source>
</evidence>
<evidence type="ECO:0000313" key="2">
    <source>
        <dbReference type="Proteomes" id="UP000828390"/>
    </source>
</evidence>
<sequence>MDSTGVDLLSLAPRNLCKRYLPFVQIQVMKIHNNDIMLPKADTIHSQFRICFQISRRRMEQLMIDIIEVFVAIEVGNSQSARRYITSFAQELCRQK</sequence>
<keyword evidence="2" id="KW-1185">Reference proteome</keyword>